<dbReference type="Pfam" id="PF02308">
    <property type="entry name" value="MgtC"/>
    <property type="match status" value="1"/>
</dbReference>
<feature type="transmembrane region" description="Helical" evidence="7">
    <location>
        <begin position="90"/>
        <end position="108"/>
    </location>
</feature>
<organism evidence="9 10">
    <name type="scientific">Clostridium polyendosporum</name>
    <dbReference type="NCBI Taxonomy" id="69208"/>
    <lineage>
        <taxon>Bacteria</taxon>
        <taxon>Bacillati</taxon>
        <taxon>Bacillota</taxon>
        <taxon>Clostridia</taxon>
        <taxon>Eubacteriales</taxon>
        <taxon>Clostridiaceae</taxon>
        <taxon>Clostridium</taxon>
    </lineage>
</organism>
<dbReference type="AlphaFoldDB" id="A0A919VF83"/>
<feature type="transmembrane region" description="Helical" evidence="7">
    <location>
        <begin position="66"/>
        <end position="83"/>
    </location>
</feature>
<evidence type="ECO:0000256" key="1">
    <source>
        <dbReference type="ARBA" id="ARBA00004651"/>
    </source>
</evidence>
<evidence type="ECO:0000256" key="2">
    <source>
        <dbReference type="ARBA" id="ARBA00009298"/>
    </source>
</evidence>
<comment type="similarity">
    <text evidence="2">Belongs to the MgtC/SapB family.</text>
</comment>
<dbReference type="RefSeq" id="WP_212904679.1">
    <property type="nucleotide sequence ID" value="NZ_BOPZ01000025.1"/>
</dbReference>
<protein>
    <recommendedName>
        <fullName evidence="8">MgtC/SapB/SrpB/YhiD N-terminal domain-containing protein</fullName>
    </recommendedName>
</protein>
<keyword evidence="5 7" id="KW-1133">Transmembrane helix</keyword>
<dbReference type="Proteomes" id="UP000679179">
    <property type="component" value="Unassembled WGS sequence"/>
</dbReference>
<dbReference type="InterPro" id="IPR003416">
    <property type="entry name" value="MgtC/SapB/SrpB/YhiD_fam"/>
</dbReference>
<evidence type="ECO:0000256" key="5">
    <source>
        <dbReference type="ARBA" id="ARBA00022989"/>
    </source>
</evidence>
<dbReference type="EMBL" id="BOPZ01000025">
    <property type="protein sequence ID" value="GIM29999.1"/>
    <property type="molecule type" value="Genomic_DNA"/>
</dbReference>
<evidence type="ECO:0000313" key="9">
    <source>
        <dbReference type="EMBL" id="GIM29999.1"/>
    </source>
</evidence>
<keyword evidence="4 7" id="KW-0812">Transmembrane</keyword>
<evidence type="ECO:0000313" key="10">
    <source>
        <dbReference type="Proteomes" id="UP000679179"/>
    </source>
</evidence>
<feature type="domain" description="MgtC/SapB/SrpB/YhiD N-terminal" evidence="8">
    <location>
        <begin position="11"/>
        <end position="130"/>
    </location>
</feature>
<feature type="transmembrane region" description="Helical" evidence="7">
    <location>
        <begin position="114"/>
        <end position="135"/>
    </location>
</feature>
<dbReference type="PANTHER" id="PTHR33778:SF1">
    <property type="entry name" value="MAGNESIUM TRANSPORTER YHID-RELATED"/>
    <property type="match status" value="1"/>
</dbReference>
<evidence type="ECO:0000259" key="8">
    <source>
        <dbReference type="Pfam" id="PF02308"/>
    </source>
</evidence>
<evidence type="ECO:0000256" key="7">
    <source>
        <dbReference type="SAM" id="Phobius"/>
    </source>
</evidence>
<keyword evidence="6 7" id="KW-0472">Membrane</keyword>
<proteinExistence type="inferred from homology"/>
<comment type="subcellular location">
    <subcellularLocation>
        <location evidence="1">Cell membrane</location>
        <topology evidence="1">Multi-pass membrane protein</topology>
    </subcellularLocation>
</comment>
<evidence type="ECO:0000256" key="6">
    <source>
        <dbReference type="ARBA" id="ARBA00023136"/>
    </source>
</evidence>
<reference evidence="9" key="1">
    <citation type="submission" date="2021-03" db="EMBL/GenBank/DDBJ databases">
        <title>Taxonomic study of Clostridium polyendosporum from meadow-gley soil under rice.</title>
        <authorList>
            <person name="Kobayashi H."/>
            <person name="Tanizawa Y."/>
            <person name="Yagura M."/>
        </authorList>
    </citation>
    <scope>NUCLEOTIDE SEQUENCE</scope>
    <source>
        <strain evidence="9">JCM 30710</strain>
    </source>
</reference>
<evidence type="ECO:0000256" key="3">
    <source>
        <dbReference type="ARBA" id="ARBA00022475"/>
    </source>
</evidence>
<dbReference type="InterPro" id="IPR049177">
    <property type="entry name" value="MgtC_SapB_SrpB_YhiD_N"/>
</dbReference>
<comment type="caution">
    <text evidence="9">The sequence shown here is derived from an EMBL/GenBank/DDBJ whole genome shotgun (WGS) entry which is preliminary data.</text>
</comment>
<accession>A0A919VF83</accession>
<keyword evidence="3" id="KW-1003">Cell membrane</keyword>
<dbReference type="GO" id="GO:0005886">
    <property type="term" value="C:plasma membrane"/>
    <property type="evidence" value="ECO:0007669"/>
    <property type="project" value="UniProtKB-SubCell"/>
</dbReference>
<dbReference type="PRINTS" id="PR01837">
    <property type="entry name" value="MGTCSAPBPROT"/>
</dbReference>
<feature type="transmembrane region" description="Helical" evidence="7">
    <location>
        <begin position="36"/>
        <end position="54"/>
    </location>
</feature>
<dbReference type="PANTHER" id="PTHR33778">
    <property type="entry name" value="PROTEIN MGTC"/>
    <property type="match status" value="1"/>
</dbReference>
<name>A0A919VF83_9CLOT</name>
<evidence type="ECO:0000256" key="4">
    <source>
        <dbReference type="ARBA" id="ARBA00022692"/>
    </source>
</evidence>
<feature type="transmembrane region" description="Helical" evidence="7">
    <location>
        <begin position="7"/>
        <end position="24"/>
    </location>
</feature>
<sequence length="152" mass="16335">MLTEVEIIKRLVLASFIGYMIGFDREKYKKPAGGRTHALICLASAMTVILGIKISERYPNIDPLRVSAQIVSGLSFIGVGTILKGKHGGVIGLTTATTLLTICVVGLACGAGYYLVSIVGAVLIEVILHVGSITYKRHKSLDDTEEEEDNED</sequence>
<keyword evidence="10" id="KW-1185">Reference proteome</keyword>
<gene>
    <name evidence="9" type="ORF">CPJCM30710_26650</name>
</gene>